<evidence type="ECO:0000259" key="1">
    <source>
        <dbReference type="Pfam" id="PF23622"/>
    </source>
</evidence>
<dbReference type="Gene3D" id="3.80.10.10">
    <property type="entry name" value="Ribonuclease Inhibitor"/>
    <property type="match status" value="1"/>
</dbReference>
<keyword evidence="3" id="KW-1185">Reference proteome</keyword>
<accession>A0A833VJP3</accession>
<evidence type="ECO:0000313" key="2">
    <source>
        <dbReference type="EMBL" id="KAF3325723.1"/>
    </source>
</evidence>
<dbReference type="Pfam" id="PF23622">
    <property type="entry name" value="LRR_At1g61320_AtMIF1"/>
    <property type="match status" value="1"/>
</dbReference>
<dbReference type="InterPro" id="IPR055357">
    <property type="entry name" value="LRR_At1g61320_AtMIF1"/>
</dbReference>
<dbReference type="InterPro" id="IPR053197">
    <property type="entry name" value="F-box_SCFL_complex_component"/>
</dbReference>
<dbReference type="PANTHER" id="PTHR34223">
    <property type="entry name" value="OS11G0201299 PROTEIN"/>
    <property type="match status" value="1"/>
</dbReference>
<dbReference type="OrthoDB" id="614037at2759"/>
<organism evidence="2 3">
    <name type="scientific">Carex littledalei</name>
    <dbReference type="NCBI Taxonomy" id="544730"/>
    <lineage>
        <taxon>Eukaryota</taxon>
        <taxon>Viridiplantae</taxon>
        <taxon>Streptophyta</taxon>
        <taxon>Embryophyta</taxon>
        <taxon>Tracheophyta</taxon>
        <taxon>Spermatophyta</taxon>
        <taxon>Magnoliopsida</taxon>
        <taxon>Liliopsida</taxon>
        <taxon>Poales</taxon>
        <taxon>Cyperaceae</taxon>
        <taxon>Cyperoideae</taxon>
        <taxon>Cariceae</taxon>
        <taxon>Carex</taxon>
        <taxon>Carex subgen. Euthyceras</taxon>
    </lineage>
</organism>
<dbReference type="AlphaFoldDB" id="A0A833VJP3"/>
<dbReference type="PANTHER" id="PTHR34223:SF51">
    <property type="entry name" value="OS06G0556300 PROTEIN"/>
    <property type="match status" value="1"/>
</dbReference>
<gene>
    <name evidence="2" type="ORF">FCM35_KLT08803</name>
</gene>
<sequence length="246" mass="27926">MNLPSLKKLELTCLGVDDNFISTIIMGCPNLEELVMSCCILDVYEICSDKLKKLVLNMCVQMWDVHISCPAVVSLRIKYLRKGGIRLHNVSPLARADICFQDAVLDDSIGKYLYLLSDLSNVASLRLHTTCRALQALLVAHVPKWRSFENLRTLELGPVDMKRDANFVYCFLQQAPNLKKIILQLTAPSKEATNGELFGNYSILREYFETIVIRIICTKSSSLLEFSPSFDPPRPENNVQKRQIKK</sequence>
<proteinExistence type="predicted"/>
<evidence type="ECO:0000313" key="3">
    <source>
        <dbReference type="Proteomes" id="UP000623129"/>
    </source>
</evidence>
<protein>
    <recommendedName>
        <fullName evidence="1">At1g61320/AtMIF1 LRR domain-containing protein</fullName>
    </recommendedName>
</protein>
<dbReference type="InterPro" id="IPR032675">
    <property type="entry name" value="LRR_dom_sf"/>
</dbReference>
<name>A0A833VJP3_9POAL</name>
<reference evidence="2" key="1">
    <citation type="submission" date="2020-01" db="EMBL/GenBank/DDBJ databases">
        <title>Genome sequence of Kobresia littledalei, the first chromosome-level genome in the family Cyperaceae.</title>
        <authorList>
            <person name="Qu G."/>
        </authorList>
    </citation>
    <scope>NUCLEOTIDE SEQUENCE</scope>
    <source>
        <strain evidence="2">C.B.Clarke</strain>
        <tissue evidence="2">Leaf</tissue>
    </source>
</reference>
<comment type="caution">
    <text evidence="2">The sequence shown here is derived from an EMBL/GenBank/DDBJ whole genome shotgun (WGS) entry which is preliminary data.</text>
</comment>
<dbReference type="EMBL" id="SWLB01000019">
    <property type="protein sequence ID" value="KAF3325723.1"/>
    <property type="molecule type" value="Genomic_DNA"/>
</dbReference>
<dbReference type="Proteomes" id="UP000623129">
    <property type="component" value="Unassembled WGS sequence"/>
</dbReference>
<feature type="domain" description="At1g61320/AtMIF1 LRR" evidence="1">
    <location>
        <begin position="3"/>
        <end position="209"/>
    </location>
</feature>
<dbReference type="SUPFAM" id="SSF52047">
    <property type="entry name" value="RNI-like"/>
    <property type="match status" value="1"/>
</dbReference>